<feature type="compositionally biased region" description="Low complexity" evidence="10">
    <location>
        <begin position="261"/>
        <end position="279"/>
    </location>
</feature>
<evidence type="ECO:0000259" key="12">
    <source>
        <dbReference type="Pfam" id="PF18296"/>
    </source>
</evidence>
<evidence type="ECO:0000256" key="3">
    <source>
        <dbReference type="ARBA" id="ARBA00019618"/>
    </source>
</evidence>
<evidence type="ECO:0000256" key="5">
    <source>
        <dbReference type="ARBA" id="ARBA00023015"/>
    </source>
</evidence>
<comment type="similarity">
    <text evidence="2 9">Belongs to the Mediator complex subunit 13 family.</text>
</comment>
<keyword evidence="14" id="KW-1185">Reference proteome</keyword>
<protein>
    <recommendedName>
        <fullName evidence="3 9">Mediator of RNA polymerase II transcription subunit 13</fullName>
    </recommendedName>
</protein>
<keyword evidence="5 9" id="KW-0805">Transcription regulation</keyword>
<dbReference type="Pfam" id="PF06333">
    <property type="entry name" value="Med13_C"/>
    <property type="match status" value="1"/>
</dbReference>
<feature type="compositionally biased region" description="Polar residues" evidence="10">
    <location>
        <begin position="1359"/>
        <end position="1369"/>
    </location>
</feature>
<dbReference type="GO" id="GO:0005634">
    <property type="term" value="C:nucleus"/>
    <property type="evidence" value="ECO:0007669"/>
    <property type="project" value="UniProtKB-SubCell"/>
</dbReference>
<organism evidence="13 14">
    <name type="scientific">Hypothenemus hampei</name>
    <name type="common">Coffee berry borer</name>
    <dbReference type="NCBI Taxonomy" id="57062"/>
    <lineage>
        <taxon>Eukaryota</taxon>
        <taxon>Metazoa</taxon>
        <taxon>Ecdysozoa</taxon>
        <taxon>Arthropoda</taxon>
        <taxon>Hexapoda</taxon>
        <taxon>Insecta</taxon>
        <taxon>Pterygota</taxon>
        <taxon>Neoptera</taxon>
        <taxon>Endopterygota</taxon>
        <taxon>Coleoptera</taxon>
        <taxon>Polyphaga</taxon>
        <taxon>Cucujiformia</taxon>
        <taxon>Curculionidae</taxon>
        <taxon>Scolytinae</taxon>
        <taxon>Hypothenemus</taxon>
    </lineage>
</organism>
<feature type="compositionally biased region" description="Low complexity" evidence="10">
    <location>
        <begin position="201"/>
        <end position="215"/>
    </location>
</feature>
<comment type="subunit">
    <text evidence="9">Component of the Mediator complex.</text>
</comment>
<evidence type="ECO:0000256" key="6">
    <source>
        <dbReference type="ARBA" id="ARBA00023159"/>
    </source>
</evidence>
<feature type="region of interest" description="Disordered" evidence="10">
    <location>
        <begin position="319"/>
        <end position="371"/>
    </location>
</feature>
<feature type="compositionally biased region" description="Polar residues" evidence="10">
    <location>
        <begin position="595"/>
        <end position="606"/>
    </location>
</feature>
<feature type="domain" description="Mediator complex subunit Med13 C-terminal" evidence="11">
    <location>
        <begin position="1504"/>
        <end position="1918"/>
    </location>
</feature>
<dbReference type="InterPro" id="IPR051139">
    <property type="entry name" value="Mediator_complx_sub13"/>
</dbReference>
<evidence type="ECO:0000256" key="7">
    <source>
        <dbReference type="ARBA" id="ARBA00023163"/>
    </source>
</evidence>
<feature type="region of interest" description="Disordered" evidence="10">
    <location>
        <begin position="1773"/>
        <end position="1801"/>
    </location>
</feature>
<feature type="region of interest" description="Disordered" evidence="10">
    <location>
        <begin position="569"/>
        <end position="618"/>
    </location>
</feature>
<evidence type="ECO:0000256" key="10">
    <source>
        <dbReference type="SAM" id="MobiDB-lite"/>
    </source>
</evidence>
<feature type="compositionally biased region" description="Gly residues" evidence="10">
    <location>
        <begin position="609"/>
        <end position="618"/>
    </location>
</feature>
<dbReference type="PANTHER" id="PTHR48249">
    <property type="entry name" value="MEDIATOR OF RNA POLYMERASE II TRANSCRIPTION SUBUNIT 13"/>
    <property type="match status" value="1"/>
</dbReference>
<feature type="region of interest" description="Disordered" evidence="10">
    <location>
        <begin position="200"/>
        <end position="305"/>
    </location>
</feature>
<feature type="compositionally biased region" description="Gly residues" evidence="10">
    <location>
        <begin position="1775"/>
        <end position="1796"/>
    </location>
</feature>
<feature type="compositionally biased region" description="Low complexity" evidence="10">
    <location>
        <begin position="741"/>
        <end position="771"/>
    </location>
</feature>
<comment type="subcellular location">
    <subcellularLocation>
        <location evidence="1 9">Nucleus</location>
    </subcellularLocation>
</comment>
<keyword evidence="6 9" id="KW-0010">Activator</keyword>
<feature type="compositionally biased region" description="Polar residues" evidence="10">
    <location>
        <begin position="569"/>
        <end position="587"/>
    </location>
</feature>
<feature type="compositionally biased region" description="Basic residues" evidence="10">
    <location>
        <begin position="235"/>
        <end position="248"/>
    </location>
</feature>
<dbReference type="InterPro" id="IPR009401">
    <property type="entry name" value="Med13_C"/>
</dbReference>
<accession>A0ABD1ERC8</accession>
<feature type="region of interest" description="Disordered" evidence="10">
    <location>
        <begin position="738"/>
        <end position="816"/>
    </location>
</feature>
<feature type="domain" description="MID" evidence="12">
    <location>
        <begin position="1198"/>
        <end position="1465"/>
    </location>
</feature>
<comment type="caution">
    <text evidence="13">The sequence shown here is derived from an EMBL/GenBank/DDBJ whole genome shotgun (WGS) entry which is preliminary data.</text>
</comment>
<feature type="compositionally biased region" description="Polar residues" evidence="10">
    <location>
        <begin position="772"/>
        <end position="782"/>
    </location>
</feature>
<gene>
    <name evidence="13" type="ORF">ABEB36_008892</name>
</gene>
<reference evidence="13 14" key="1">
    <citation type="submission" date="2024-05" db="EMBL/GenBank/DDBJ databases">
        <title>Genetic variation in Jamaican populations of the coffee berry borer (Hypothenemus hampei).</title>
        <authorList>
            <person name="Errbii M."/>
            <person name="Myrie A."/>
        </authorList>
    </citation>
    <scope>NUCLEOTIDE SEQUENCE [LARGE SCALE GENOMIC DNA]</scope>
    <source>
        <strain evidence="13">JA-Hopewell-2020-01-JO</strain>
        <tissue evidence="13">Whole body</tissue>
    </source>
</reference>
<comment type="function">
    <text evidence="9">Component of the Mediator complex, a coactivator involved in regulated transcription of nearly all RNA polymerase II-dependent genes. Mediator functions as a bridge to convey information from gene-specific regulatory proteins to the basal RNA polymerase II transcription machinery. Mediator is recruited to promoters by direct interactions with regulatory proteins and serves as a scaffold for the assembly of a functional preinitiation complex with RNA polymerase II and the general transcription factors.</text>
</comment>
<keyword evidence="7 9" id="KW-0804">Transcription</keyword>
<evidence type="ECO:0000259" key="11">
    <source>
        <dbReference type="Pfam" id="PF06333"/>
    </source>
</evidence>
<feature type="compositionally biased region" description="Basic and acidic residues" evidence="10">
    <location>
        <begin position="385"/>
        <end position="404"/>
    </location>
</feature>
<dbReference type="Proteomes" id="UP001566132">
    <property type="component" value="Unassembled WGS sequence"/>
</dbReference>
<feature type="region of interest" description="Disordered" evidence="10">
    <location>
        <begin position="85"/>
        <end position="128"/>
    </location>
</feature>
<dbReference type="InterPro" id="IPR041285">
    <property type="entry name" value="MID_MedPIWI"/>
</dbReference>
<evidence type="ECO:0000256" key="1">
    <source>
        <dbReference type="ARBA" id="ARBA00004123"/>
    </source>
</evidence>
<evidence type="ECO:0000313" key="13">
    <source>
        <dbReference type="EMBL" id="KAL1498030.1"/>
    </source>
</evidence>
<dbReference type="Pfam" id="PF18296">
    <property type="entry name" value="MID_MedPIWI"/>
    <property type="match status" value="1"/>
</dbReference>
<feature type="compositionally biased region" description="Polar residues" evidence="10">
    <location>
        <begin position="280"/>
        <end position="292"/>
    </location>
</feature>
<feature type="region of interest" description="Disordered" evidence="10">
    <location>
        <begin position="1296"/>
        <end position="1375"/>
    </location>
</feature>
<evidence type="ECO:0000256" key="9">
    <source>
        <dbReference type="RuleBase" id="RU364134"/>
    </source>
</evidence>
<sequence>MQEAQASTGGIKVILAPFGLAGTLTGQSFRSPESTAKFLDDWSHFYPLDKSSSLTDSSVVEVIVGGAKMRYPSCYVLVTDLDDNVNQTPPSSNSNINIPTNERMPKSSSNDPNPLLSVPTPPASPIQINSKVPQLSSHTVSIENINNMSRKPSAAQVMSELTWQQCFCGSDKSSRDDGNWDFVDPTRKTNCTCIKPRRYIGSSSSSKWSQSTSGLGSNGSGGAGSLRTTSPRPQKSSKIRVPFHRRSSTPKPQEIQVPGVSIQQQQQQQQQSQQQIQISNQDSTRASLSGSYTPVGGPPSYPRTQESMIVNSVGSPASVVPSPLQGPHSQPASVPPADAIMPILSPNPPISDQSPRDKSHTPPDNVRVPPKSIESLLISPSNIKIEQDVKTGDRSIGDDQEKGGDGTVSLKRPVLQSKEYEVTLGEEEHTLDMLYDYTTQNAWLDHPVKRFKMDGKENKFNKKMDLYTMYHHNGIGQCNEVKHEIKQEIGNVDHEMGTRSHGVKRPGDPYEFEEDGTHPNCKIDGFTRTPPIKEEVKDKKDILFTSEGLQPSYKDLDQIFDNSDYTSSDEAIQIQTPPGSADPTTNHLLHLDDPITTTSTLSNKRLSSGHGGQTSLGGCPNVGGGMPPELSKMFPTPPSLEHNPIASPCGQLDLGQQDYPDLSIVRIKQEIYPMMGSPQEENIDDWSYVFKPPTICKMVGSSKYAPLTNLPSQTQPLPAPGVCIYKPSWVQHMENNKHHQQNNTNNGNNTKNTNNNNNNATTSNLNARNRTPTPSMTPNNVHHNVGIFPQSPLHPPGFRPPPPPYELPSPANSTTSSYLNKNLNSVEPVPTPQPHHRTPEASSLVLNILLTDTSFNFFRDHNFDSCTLCVCNAGSKVVGNIRGADAGIYLLNSHSDKLHAIAQPTSPYLGMGQPPPYGGLLSPQHHHGGMEEDELNRKCSCGFSAVVNRRLAYGSGLFYEDEMEITGIAEDPGERKKSSLVSLLTSLNCLKTDATVDRDLLDSVPPNVLDLIRDQLVFIPSTANTLCRAAHYVRQAKTGVHSNPIHILEFSDSNEVTTIAIEQSKNILENLGMCKMENDVRLSKLSNSIGVHRWPYLRAPGPQCNQDIVRVMKSLQPLLQDAIQKKCQTRLWEAPSAVKGPLTWRQFHRLAGRGTDDRCEPQPIPSVIVGHDKDWLCLSPYALQQWENLTLEPFSYTRDVAYVVVAPDNDAVLPRVKNFFKELSTVYQLCKLGRHSPITKVLRDGILRVGKTAKMKIGNEPVEEWFNLLGEGEPSDMLKLYAQVCKHHLAPHLQQVPMDKTLLDPPGDSNPVEKQAPSAPSPMPPPSTPDPNNGAQLNSIPDKAPSTPKSDQDCDGTKDSSISSNTSFDASHDDDDQEIPSVVVYLVEPFSLNSDKPDMQRLAVLALLRCFQGVLASVPDNIRNNISVQIISLESIIELNKSRERMRTSDHMRALALNIFSQCRRLLVHSNTVKSLTGFGTAAATDLFLKNKDDKNKTPFRLFTPPYVLAPMREKVEAAEAFGKGSQDQSSVLYISYCLSEDQNWLLGVCTDERGEIFETVTINIDIPNRSRRKKASARRVGLEKLMTFILGVMSQSVRPWRLVVGRLGRIGHGELKGWSWLLSKKNLLKASRTLKEICNQCSIMNPGVMPCILSACLVSLEPDSCLRLMPDQFTPDERFSQASVNSQLSTPQDVSCTHILVFPTSATTQSSQTAFQEQHISGDLGDDELFKGFEGDMPEGIVDNDLNDIFNWGDPIGSCQSPIGSPLREDVGTGSPGGGVPGGMEGNLGISGGLPKGQEPNEEVGVVLQQPLALGYLVSTAPTGRMPRWFWSACPHLENVCPAFLKNALHLHSTNIQQNSDDLFQQSAQVSSHPLDSQYTTDVLRYVLEGYNALSWLALDSNTKDRLSCLPVHMQVLVRLYHTAVALL</sequence>
<evidence type="ECO:0000256" key="2">
    <source>
        <dbReference type="ARBA" id="ARBA00009354"/>
    </source>
</evidence>
<feature type="compositionally biased region" description="Pro residues" evidence="10">
    <location>
        <begin position="1319"/>
        <end position="1329"/>
    </location>
</feature>
<evidence type="ECO:0000256" key="4">
    <source>
        <dbReference type="ARBA" id="ARBA00022491"/>
    </source>
</evidence>
<feature type="compositionally biased region" description="Low complexity" evidence="10">
    <location>
        <begin position="88"/>
        <end position="101"/>
    </location>
</feature>
<evidence type="ECO:0000256" key="8">
    <source>
        <dbReference type="ARBA" id="ARBA00023242"/>
    </source>
</evidence>
<keyword evidence="4 9" id="KW-0678">Repressor</keyword>
<proteinExistence type="inferred from homology"/>
<feature type="region of interest" description="Disordered" evidence="10">
    <location>
        <begin position="384"/>
        <end position="413"/>
    </location>
</feature>
<keyword evidence="8 9" id="KW-0539">Nucleus</keyword>
<name>A0ABD1ERC8_HYPHA</name>
<feature type="compositionally biased region" description="Pro residues" evidence="10">
    <location>
        <begin position="792"/>
        <end position="807"/>
    </location>
</feature>
<dbReference type="EMBL" id="JBDJPC010000006">
    <property type="protein sequence ID" value="KAL1498030.1"/>
    <property type="molecule type" value="Genomic_DNA"/>
</dbReference>
<evidence type="ECO:0000313" key="14">
    <source>
        <dbReference type="Proteomes" id="UP001566132"/>
    </source>
</evidence>
<dbReference type="PANTHER" id="PTHR48249:SF3">
    <property type="entry name" value="MEDIATOR OF RNA POLYMERASE II TRANSCRIPTION SUBUNIT 13"/>
    <property type="match status" value="1"/>
</dbReference>